<dbReference type="Pfam" id="PF00384">
    <property type="entry name" value="Molybdopterin"/>
    <property type="match status" value="1"/>
</dbReference>
<comment type="caution">
    <text evidence="8">The sequence shown here is derived from an EMBL/GenBank/DDBJ whole genome shotgun (WGS) entry which is preliminary data.</text>
</comment>
<dbReference type="Pfam" id="PF04879">
    <property type="entry name" value="Molybdop_Fe4S4"/>
    <property type="match status" value="1"/>
</dbReference>
<evidence type="ECO:0000256" key="2">
    <source>
        <dbReference type="ARBA" id="ARBA00022723"/>
    </source>
</evidence>
<feature type="domain" description="4Fe-4S Mo/W bis-MGD-type" evidence="7">
    <location>
        <begin position="50"/>
        <end position="107"/>
    </location>
</feature>
<dbReference type="InterPro" id="IPR009010">
    <property type="entry name" value="Asp_de-COase-like_dom_sf"/>
</dbReference>
<dbReference type="Gene3D" id="3.40.50.12440">
    <property type="match status" value="2"/>
</dbReference>
<dbReference type="InterPro" id="IPR006657">
    <property type="entry name" value="MoPterin_dinucl-bd_dom"/>
</dbReference>
<dbReference type="Gene3D" id="2.40.40.20">
    <property type="match status" value="1"/>
</dbReference>
<dbReference type="InterPro" id="IPR019546">
    <property type="entry name" value="TAT_signal_bac_arc"/>
</dbReference>
<accession>A0A842JDI7</accession>
<dbReference type="PROSITE" id="PS51669">
    <property type="entry name" value="4FE4S_MOW_BIS_MGD"/>
    <property type="match status" value="1"/>
</dbReference>
<evidence type="ECO:0000256" key="3">
    <source>
        <dbReference type="ARBA" id="ARBA00022729"/>
    </source>
</evidence>
<keyword evidence="5" id="KW-0408">Iron</keyword>
<dbReference type="SUPFAM" id="SSF50692">
    <property type="entry name" value="ADC-like"/>
    <property type="match status" value="1"/>
</dbReference>
<dbReference type="Gene3D" id="3.40.228.10">
    <property type="entry name" value="Dimethylsulfoxide Reductase, domain 2"/>
    <property type="match status" value="1"/>
</dbReference>
<protein>
    <submittedName>
        <fullName evidence="8">Molybdopterin-dependent oxidoreductase</fullName>
    </submittedName>
</protein>
<dbReference type="GO" id="GO:0043546">
    <property type="term" value="F:molybdopterin cofactor binding"/>
    <property type="evidence" value="ECO:0007669"/>
    <property type="project" value="InterPro"/>
</dbReference>
<keyword evidence="3" id="KW-0732">Signal</keyword>
<evidence type="ECO:0000256" key="6">
    <source>
        <dbReference type="ARBA" id="ARBA00023014"/>
    </source>
</evidence>
<sequence length="849" mass="92608">MAETIKTGGLTRRSFLKTTGAVAGAAVLGGGAVAVARSAPAVADEGQSAERICSGICHGGCVGGCRFNWTVRDGYVVKSEMAPYPNEAYNRICSKGLSHAQRTYSEDRIKYPMRRVEGTERGAGEWERISWDEAIEEVSTKWKGYIRDYGLESIFFSQSSGNVSMQNAAYLNAISGAMGFSTIAQQADQAGVQTIIKMMGWQAPIVTCNEGADIANAKKLFIFGCNAALSLVQSSSHIYAAKDNGCKVYAIDPNYTPTVAKYSDYHIALRPATDAMVFMGMMQAIIEEGLQDDEFLKTKSVAPFLVKRSDGLFLRQEDLDGIEVDPSKIGPDTILVVGEDGVPALASEAANPALSGIKEVGGIKVDTVYDLMLKRLSEYPIDMCAEVSGIEADMIRQMGRDYAEGPSTVLFQFGPDHYTNGHTGYMALFALASVAGQMQKPGAGISQGGIISSMGLAGAMDWIGKVGSAAGEAGAMSDIGVMEGGVALAGCQLQEFKETGGYINGQKVGGDDFHPKSWWIAGQNPLQTTSRKSILDSLDLFELIVVEDTVWNEMAYYADIVLPVAYYTEYEDVSNGVAFSAPYIVHQEKCIEPLFEGLTDYEISTRLIDAIGYGHLTCPSYEEWLEFSFEASPVCSAQGITLEKIREVQVIKPRYPEENEDGIIIGKPATPTGRVEFLQENPVPTNPWPGEFDPETERIFYWIPPEESWVESVGGFEATEASKKYPLSFHWRRSRFATHTNFSVGCHWLDEIDTEPFIYISPSAASDRGISDGDVVRVYNDRGYCVLRAHIDGGCRPWMIYSTQRAQGSGVGDYIEGSLGDLSSNVSHPYILNANFSECQVEIEKYEEA</sequence>
<dbReference type="GO" id="GO:0046872">
    <property type="term" value="F:metal ion binding"/>
    <property type="evidence" value="ECO:0007669"/>
    <property type="project" value="UniProtKB-KW"/>
</dbReference>
<dbReference type="Pfam" id="PF10518">
    <property type="entry name" value="TAT_signal"/>
    <property type="match status" value="1"/>
</dbReference>
<dbReference type="InterPro" id="IPR006311">
    <property type="entry name" value="TAT_signal"/>
</dbReference>
<evidence type="ECO:0000256" key="4">
    <source>
        <dbReference type="ARBA" id="ARBA00023002"/>
    </source>
</evidence>
<dbReference type="PANTHER" id="PTHR43742">
    <property type="entry name" value="TRIMETHYLAMINE-N-OXIDE REDUCTASE"/>
    <property type="match status" value="1"/>
</dbReference>
<proteinExistence type="inferred from homology"/>
<evidence type="ECO:0000313" key="9">
    <source>
        <dbReference type="Proteomes" id="UP000587396"/>
    </source>
</evidence>
<dbReference type="InterPro" id="IPR050612">
    <property type="entry name" value="Prok_Mopterin_Oxidored"/>
</dbReference>
<dbReference type="InterPro" id="IPR006963">
    <property type="entry name" value="Mopterin_OxRdtase_4Fe-4S_dom"/>
</dbReference>
<keyword evidence="4" id="KW-0560">Oxidoreductase</keyword>
<evidence type="ECO:0000313" key="8">
    <source>
        <dbReference type="EMBL" id="MBC2890043.1"/>
    </source>
</evidence>
<reference evidence="8 9" key="1">
    <citation type="submission" date="2020-08" db="EMBL/GenBank/DDBJ databases">
        <authorList>
            <person name="Liu C."/>
            <person name="Sun Q."/>
        </authorList>
    </citation>
    <scope>NUCLEOTIDE SEQUENCE [LARGE SCALE GENOMIC DNA]</scope>
    <source>
        <strain evidence="8 9">N22</strain>
    </source>
</reference>
<dbReference type="EMBL" id="JACMSE010000009">
    <property type="protein sequence ID" value="MBC2890043.1"/>
    <property type="molecule type" value="Genomic_DNA"/>
</dbReference>
<dbReference type="PROSITE" id="PS51318">
    <property type="entry name" value="TAT"/>
    <property type="match status" value="1"/>
</dbReference>
<keyword evidence="6" id="KW-0411">Iron-sulfur</keyword>
<dbReference type="NCBIfam" id="TIGR01409">
    <property type="entry name" value="TAT_signal_seq"/>
    <property type="match status" value="1"/>
</dbReference>
<organism evidence="8 9">
    <name type="scientific">Gordonibacter massiliensis</name>
    <name type="common">ex Traore et al. 2017</name>
    <dbReference type="NCBI Taxonomy" id="1841863"/>
    <lineage>
        <taxon>Bacteria</taxon>
        <taxon>Bacillati</taxon>
        <taxon>Actinomycetota</taxon>
        <taxon>Coriobacteriia</taxon>
        <taxon>Eggerthellales</taxon>
        <taxon>Eggerthellaceae</taxon>
        <taxon>Gordonibacter</taxon>
    </lineage>
</organism>
<name>A0A842JDI7_9ACTN</name>
<dbReference type="Gene3D" id="3.40.50.740">
    <property type="match status" value="1"/>
</dbReference>
<evidence type="ECO:0000256" key="1">
    <source>
        <dbReference type="ARBA" id="ARBA00010312"/>
    </source>
</evidence>
<dbReference type="Proteomes" id="UP000587396">
    <property type="component" value="Unassembled WGS sequence"/>
</dbReference>
<dbReference type="SUPFAM" id="SSF53706">
    <property type="entry name" value="Formate dehydrogenase/DMSO reductase, domains 1-3"/>
    <property type="match status" value="1"/>
</dbReference>
<dbReference type="AlphaFoldDB" id="A0A842JDI7"/>
<dbReference type="GO" id="GO:0051536">
    <property type="term" value="F:iron-sulfur cluster binding"/>
    <property type="evidence" value="ECO:0007669"/>
    <property type="project" value="UniProtKB-KW"/>
</dbReference>
<keyword evidence="2" id="KW-0479">Metal-binding</keyword>
<dbReference type="GO" id="GO:0016491">
    <property type="term" value="F:oxidoreductase activity"/>
    <property type="evidence" value="ECO:0007669"/>
    <property type="project" value="UniProtKB-KW"/>
</dbReference>
<evidence type="ECO:0000256" key="5">
    <source>
        <dbReference type="ARBA" id="ARBA00023004"/>
    </source>
</evidence>
<dbReference type="Pfam" id="PF01568">
    <property type="entry name" value="Molydop_binding"/>
    <property type="match status" value="1"/>
</dbReference>
<dbReference type="InterPro" id="IPR006656">
    <property type="entry name" value="Mopterin_OxRdtase"/>
</dbReference>
<dbReference type="PANTHER" id="PTHR43742:SF6">
    <property type="entry name" value="OXIDOREDUCTASE YYAE-RELATED"/>
    <property type="match status" value="1"/>
</dbReference>
<gene>
    <name evidence="8" type="ORF">H7313_11930</name>
</gene>
<dbReference type="RefSeq" id="WP_185905798.1">
    <property type="nucleotide sequence ID" value="NZ_JACMSE010000009.1"/>
</dbReference>
<comment type="similarity">
    <text evidence="1">Belongs to the prokaryotic molybdopterin-containing oxidoreductase family.</text>
</comment>
<keyword evidence="9" id="KW-1185">Reference proteome</keyword>
<evidence type="ECO:0000259" key="7">
    <source>
        <dbReference type="PROSITE" id="PS51669"/>
    </source>
</evidence>